<dbReference type="EMBL" id="JAKNSF020000005">
    <property type="protein sequence ID" value="KAK7738900.1"/>
    <property type="molecule type" value="Genomic_DNA"/>
</dbReference>
<evidence type="ECO:0000313" key="3">
    <source>
        <dbReference type="EMBL" id="KAK7738900.1"/>
    </source>
</evidence>
<gene>
    <name evidence="3" type="ORF">SLS63_002237</name>
</gene>
<organism evidence="3 4">
    <name type="scientific">Diaporthe eres</name>
    <name type="common">Phomopsis oblonga</name>
    <dbReference type="NCBI Taxonomy" id="83184"/>
    <lineage>
        <taxon>Eukaryota</taxon>
        <taxon>Fungi</taxon>
        <taxon>Dikarya</taxon>
        <taxon>Ascomycota</taxon>
        <taxon>Pezizomycotina</taxon>
        <taxon>Sordariomycetes</taxon>
        <taxon>Sordariomycetidae</taxon>
        <taxon>Diaporthales</taxon>
        <taxon>Diaporthaceae</taxon>
        <taxon>Diaporthe</taxon>
        <taxon>Diaporthe eres species complex</taxon>
    </lineage>
</organism>
<accession>A0ABR1PKK3</accession>
<feature type="chain" id="PRO_5045712510" description="Cell wall protein SED1" evidence="2">
    <location>
        <begin position="18"/>
        <end position="195"/>
    </location>
</feature>
<evidence type="ECO:0000256" key="1">
    <source>
        <dbReference type="SAM" id="MobiDB-lite"/>
    </source>
</evidence>
<keyword evidence="2" id="KW-0732">Signal</keyword>
<feature type="region of interest" description="Disordered" evidence="1">
    <location>
        <begin position="81"/>
        <end position="168"/>
    </location>
</feature>
<evidence type="ECO:0000256" key="2">
    <source>
        <dbReference type="SAM" id="SignalP"/>
    </source>
</evidence>
<evidence type="ECO:0000313" key="4">
    <source>
        <dbReference type="Proteomes" id="UP001430848"/>
    </source>
</evidence>
<feature type="signal peptide" evidence="2">
    <location>
        <begin position="1"/>
        <end position="17"/>
    </location>
</feature>
<name>A0ABR1PKK3_DIAER</name>
<dbReference type="Proteomes" id="UP001430848">
    <property type="component" value="Unassembled WGS sequence"/>
</dbReference>
<evidence type="ECO:0008006" key="5">
    <source>
        <dbReference type="Google" id="ProtNLM"/>
    </source>
</evidence>
<protein>
    <recommendedName>
        <fullName evidence="5">Cell wall protein SED1</fullName>
    </recommendedName>
</protein>
<sequence length="195" mass="19532">MQMRNLLTLLAASVAAAQRTGLPLPAMNGTITTTIVVNSFVTYCPVPTVITYKDVCYTAKTPGPVTITNCPCTITTTVPKVTVGPPPVYTKEGIPPPPPKNDYPPPPPPPAPPVKGDSPMAPPPPPPPAPPAPPVKGDSPVAPPAAPVPAPPQSGQQTGAYQPAAPKPTYVTAGAAGLQASALVLAAALAGVVAL</sequence>
<reference evidence="3 4" key="1">
    <citation type="submission" date="2024-02" db="EMBL/GenBank/DDBJ databases">
        <title>De novo assembly and annotation of 12 fungi associated with fruit tree decline syndrome in Ontario, Canada.</title>
        <authorList>
            <person name="Sulman M."/>
            <person name="Ellouze W."/>
            <person name="Ilyukhin E."/>
        </authorList>
    </citation>
    <scope>NUCLEOTIDE SEQUENCE [LARGE SCALE GENOMIC DNA]</scope>
    <source>
        <strain evidence="3 4">M169</strain>
    </source>
</reference>
<feature type="compositionally biased region" description="Pro residues" evidence="1">
    <location>
        <begin position="84"/>
        <end position="113"/>
    </location>
</feature>
<keyword evidence="4" id="KW-1185">Reference proteome</keyword>
<feature type="compositionally biased region" description="Pro residues" evidence="1">
    <location>
        <begin position="120"/>
        <end position="134"/>
    </location>
</feature>
<feature type="compositionally biased region" description="Pro residues" evidence="1">
    <location>
        <begin position="141"/>
        <end position="152"/>
    </location>
</feature>
<proteinExistence type="predicted"/>
<comment type="caution">
    <text evidence="3">The sequence shown here is derived from an EMBL/GenBank/DDBJ whole genome shotgun (WGS) entry which is preliminary data.</text>
</comment>